<dbReference type="PROSITE" id="PS01256">
    <property type="entry name" value="CULLIN_1"/>
    <property type="match status" value="1"/>
</dbReference>
<keyword evidence="1" id="KW-1133">Transmembrane helix</keyword>
<dbReference type="InterPro" id="IPR036390">
    <property type="entry name" value="WH_DNA-bd_sf"/>
</dbReference>
<gene>
    <name evidence="3" type="ORF">DILT_LOCUS15225</name>
</gene>
<keyword evidence="4" id="KW-1185">Reference proteome</keyword>
<dbReference type="EMBL" id="UYRU01077920">
    <property type="protein sequence ID" value="VDN28659.1"/>
    <property type="molecule type" value="Genomic_DNA"/>
</dbReference>
<sequence length="214" mass="25209">MKPAASPSTLFFSTTTTSTILIIIIIINNNNNNNINNIIIINHHHQQQQQQQQQQQVYDNYEHLHNGNCLSLTEHPKMDRQLILYAPKVASEKEYTNVTEFWINPAFGVNRSGRGPNRRRVNMIGRLQLTQIGCEEESLAIVQLRQLRVQEAIIKIIKTRKRLTYNEIYKEIILLLKDQFIPSKRLLKEVLEWLIEQHYLRREAKDMDTFVYIS</sequence>
<protein>
    <recommendedName>
        <fullName evidence="2">Cullin neddylation domain-containing protein</fullName>
    </recommendedName>
</protein>
<dbReference type="InterPro" id="IPR019559">
    <property type="entry name" value="Cullin_neddylation_domain"/>
</dbReference>
<keyword evidence="1" id="KW-0472">Membrane</keyword>
<feature type="transmembrane region" description="Helical" evidence="1">
    <location>
        <begin position="9"/>
        <end position="27"/>
    </location>
</feature>
<dbReference type="GO" id="GO:0031625">
    <property type="term" value="F:ubiquitin protein ligase binding"/>
    <property type="evidence" value="ECO:0007669"/>
    <property type="project" value="InterPro"/>
</dbReference>
<proteinExistence type="predicted"/>
<evidence type="ECO:0000259" key="2">
    <source>
        <dbReference type="SMART" id="SM00884"/>
    </source>
</evidence>
<evidence type="ECO:0000313" key="3">
    <source>
        <dbReference type="EMBL" id="VDN28659.1"/>
    </source>
</evidence>
<dbReference type="GO" id="GO:0006511">
    <property type="term" value="P:ubiquitin-dependent protein catabolic process"/>
    <property type="evidence" value="ECO:0007669"/>
    <property type="project" value="InterPro"/>
</dbReference>
<evidence type="ECO:0000313" key="4">
    <source>
        <dbReference type="Proteomes" id="UP000281553"/>
    </source>
</evidence>
<dbReference type="GO" id="GO:0031461">
    <property type="term" value="C:cullin-RING ubiquitin ligase complex"/>
    <property type="evidence" value="ECO:0007669"/>
    <property type="project" value="InterPro"/>
</dbReference>
<reference evidence="3 4" key="1">
    <citation type="submission" date="2018-11" db="EMBL/GenBank/DDBJ databases">
        <authorList>
            <consortium name="Pathogen Informatics"/>
        </authorList>
    </citation>
    <scope>NUCLEOTIDE SEQUENCE [LARGE SCALE GENOMIC DNA]</scope>
</reference>
<name>A0A3P7QE23_DIBLA</name>
<dbReference type="InterPro" id="IPR045093">
    <property type="entry name" value="Cullin"/>
</dbReference>
<dbReference type="SMART" id="SM00884">
    <property type="entry name" value="Cullin_Nedd8"/>
    <property type="match status" value="1"/>
</dbReference>
<dbReference type="Gene3D" id="1.10.10.10">
    <property type="entry name" value="Winged helix-like DNA-binding domain superfamily/Winged helix DNA-binding domain"/>
    <property type="match status" value="1"/>
</dbReference>
<dbReference type="SUPFAM" id="SSF46785">
    <property type="entry name" value="Winged helix' DNA-binding domain"/>
    <property type="match status" value="1"/>
</dbReference>
<dbReference type="Proteomes" id="UP000281553">
    <property type="component" value="Unassembled WGS sequence"/>
</dbReference>
<organism evidence="3 4">
    <name type="scientific">Dibothriocephalus latus</name>
    <name type="common">Fish tapeworm</name>
    <name type="synonym">Diphyllobothrium latum</name>
    <dbReference type="NCBI Taxonomy" id="60516"/>
    <lineage>
        <taxon>Eukaryota</taxon>
        <taxon>Metazoa</taxon>
        <taxon>Spiralia</taxon>
        <taxon>Lophotrochozoa</taxon>
        <taxon>Platyhelminthes</taxon>
        <taxon>Cestoda</taxon>
        <taxon>Eucestoda</taxon>
        <taxon>Diphyllobothriidea</taxon>
        <taxon>Diphyllobothriidae</taxon>
        <taxon>Dibothriocephalus</taxon>
    </lineage>
</organism>
<dbReference type="Pfam" id="PF10557">
    <property type="entry name" value="Cullin_Nedd8"/>
    <property type="match status" value="1"/>
</dbReference>
<dbReference type="AlphaFoldDB" id="A0A3P7QE23"/>
<dbReference type="InterPro" id="IPR016157">
    <property type="entry name" value="Cullin_CS"/>
</dbReference>
<keyword evidence="1" id="KW-0812">Transmembrane</keyword>
<dbReference type="OrthoDB" id="6276999at2759"/>
<dbReference type="PANTHER" id="PTHR11932">
    <property type="entry name" value="CULLIN"/>
    <property type="match status" value="1"/>
</dbReference>
<accession>A0A3P7QE23</accession>
<dbReference type="InterPro" id="IPR036388">
    <property type="entry name" value="WH-like_DNA-bd_sf"/>
</dbReference>
<evidence type="ECO:0000256" key="1">
    <source>
        <dbReference type="SAM" id="Phobius"/>
    </source>
</evidence>
<feature type="domain" description="Cullin neddylation" evidence="2">
    <location>
        <begin position="141"/>
        <end position="208"/>
    </location>
</feature>